<accession>A0A2P4UIQ4</accession>
<evidence type="ECO:0000313" key="2">
    <source>
        <dbReference type="EMBL" id="POM24927.1"/>
    </source>
</evidence>
<dbReference type="InterPro" id="IPR001279">
    <property type="entry name" value="Metallo-B-lactamas"/>
</dbReference>
<evidence type="ECO:0000259" key="1">
    <source>
        <dbReference type="SMART" id="SM00849"/>
    </source>
</evidence>
<dbReference type="RefSeq" id="WP_103563997.1">
    <property type="nucleotide sequence ID" value="NZ_MTBP01000002.1"/>
</dbReference>
<dbReference type="PANTHER" id="PTHR43546">
    <property type="entry name" value="UPF0173 METAL-DEPENDENT HYDROLASE MJ1163-RELATED"/>
    <property type="match status" value="1"/>
</dbReference>
<feature type="domain" description="Metallo-beta-lactamase" evidence="1">
    <location>
        <begin position="7"/>
        <end position="176"/>
    </location>
</feature>
<organism evidence="2 3">
    <name type="scientific">Actinomadura rubteroloni</name>
    <dbReference type="NCBI Taxonomy" id="1926885"/>
    <lineage>
        <taxon>Bacteria</taxon>
        <taxon>Bacillati</taxon>
        <taxon>Actinomycetota</taxon>
        <taxon>Actinomycetes</taxon>
        <taxon>Streptosporangiales</taxon>
        <taxon>Thermomonosporaceae</taxon>
        <taxon>Actinomadura</taxon>
    </lineage>
</organism>
<dbReference type="InterPro" id="IPR036866">
    <property type="entry name" value="RibonucZ/Hydroxyglut_hydro"/>
</dbReference>
<dbReference type="SMART" id="SM00849">
    <property type="entry name" value="Lactamase_B"/>
    <property type="match status" value="1"/>
</dbReference>
<dbReference type="EMBL" id="MTBP01000002">
    <property type="protein sequence ID" value="POM24927.1"/>
    <property type="molecule type" value="Genomic_DNA"/>
</dbReference>
<dbReference type="Pfam" id="PF13483">
    <property type="entry name" value="Lactamase_B_3"/>
    <property type="match status" value="1"/>
</dbReference>
<dbReference type="AlphaFoldDB" id="A0A2P4UIQ4"/>
<name>A0A2P4UIQ4_9ACTN</name>
<dbReference type="PANTHER" id="PTHR43546:SF3">
    <property type="entry name" value="UPF0173 METAL-DEPENDENT HYDROLASE MJ1163"/>
    <property type="match status" value="1"/>
</dbReference>
<protein>
    <submittedName>
        <fullName evidence="2">Metal-dependent hydrolase</fullName>
    </submittedName>
</protein>
<dbReference type="Proteomes" id="UP000242367">
    <property type="component" value="Unassembled WGS sequence"/>
</dbReference>
<comment type="caution">
    <text evidence="2">The sequence shown here is derived from an EMBL/GenBank/DDBJ whole genome shotgun (WGS) entry which is preliminary data.</text>
</comment>
<proteinExistence type="predicted"/>
<dbReference type="InterPro" id="IPR050114">
    <property type="entry name" value="UPF0173_UPF0282_UlaG_hydrolase"/>
</dbReference>
<dbReference type="SUPFAM" id="SSF56281">
    <property type="entry name" value="Metallo-hydrolase/oxidoreductase"/>
    <property type="match status" value="1"/>
</dbReference>
<dbReference type="GO" id="GO:0016787">
    <property type="term" value="F:hydrolase activity"/>
    <property type="evidence" value="ECO:0007669"/>
    <property type="project" value="UniProtKB-KW"/>
</dbReference>
<evidence type="ECO:0000313" key="3">
    <source>
        <dbReference type="Proteomes" id="UP000242367"/>
    </source>
</evidence>
<gene>
    <name evidence="2" type="ORF">BTM25_35660</name>
</gene>
<dbReference type="Gene3D" id="3.60.15.10">
    <property type="entry name" value="Ribonuclease Z/Hydroxyacylglutathione hydrolase-like"/>
    <property type="match status" value="1"/>
</dbReference>
<keyword evidence="3" id="KW-1185">Reference proteome</keyword>
<keyword evidence="2" id="KW-0378">Hydrolase</keyword>
<reference evidence="2 3" key="1">
    <citation type="journal article" date="2017" name="Chemistry">
        <title>Isolation, Biosynthesis and Chemical Modifications of Rubterolones A-F: Rare Tropolone Alkaloids from Actinomadura sp. 5-2.</title>
        <authorList>
            <person name="Guo H."/>
            <person name="Benndorf R."/>
            <person name="Leichnitz D."/>
            <person name="Klassen J.L."/>
            <person name="Vollmers J."/>
            <person name="Gorls H."/>
            <person name="Steinacker M."/>
            <person name="Weigel C."/>
            <person name="Dahse H.M."/>
            <person name="Kaster A.K."/>
            <person name="de Beer Z.W."/>
            <person name="Poulsen M."/>
            <person name="Beemelmanns C."/>
        </authorList>
    </citation>
    <scope>NUCLEOTIDE SEQUENCE [LARGE SCALE GENOMIC DNA]</scope>
    <source>
        <strain evidence="2 3">5-2</strain>
    </source>
</reference>
<sequence>MNITHFGHACVLVELDGGGRLLLDPGTYSGGFEEVTGLDAVLFTHEHPDHLDLGRLPALLEANPGARVIADPGTSARLGEAAIEHETVTDGATVSVADAPVRVVGGDHAVIHPDLPCPHNNGYLIDGVLYHPGDAFAPPPAPARVLLLPTGAPWMKAAEGIDYLRAVAPEIAIPIHQGGLAEVHRQLHYQLFRNLGPDTADVRVLDEGAATAI</sequence>